<proteinExistence type="predicted"/>
<reference evidence="2" key="1">
    <citation type="submission" date="2016-10" db="EMBL/GenBank/DDBJ databases">
        <authorList>
            <person name="Varghese N."/>
            <person name="Submissions S."/>
        </authorList>
    </citation>
    <scope>NUCLEOTIDE SEQUENCE [LARGE SCALE GENOMIC DNA]</scope>
    <source>
        <strain evidence="2">CGMCC 1.3703</strain>
    </source>
</reference>
<dbReference type="AlphaFoldDB" id="A0A1H0I989"/>
<dbReference type="STRING" id="240303.SAMN05421677_10414"/>
<evidence type="ECO:0000313" key="2">
    <source>
        <dbReference type="Proteomes" id="UP000198860"/>
    </source>
</evidence>
<dbReference type="Proteomes" id="UP000198860">
    <property type="component" value="Unassembled WGS sequence"/>
</dbReference>
<organism evidence="1 2">
    <name type="scientific">Halobacillus aidingensis</name>
    <dbReference type="NCBI Taxonomy" id="240303"/>
    <lineage>
        <taxon>Bacteria</taxon>
        <taxon>Bacillati</taxon>
        <taxon>Bacillota</taxon>
        <taxon>Bacilli</taxon>
        <taxon>Bacillales</taxon>
        <taxon>Bacillaceae</taxon>
        <taxon>Halobacillus</taxon>
    </lineage>
</organism>
<name>A0A1H0I989_HALAD</name>
<dbReference type="RefSeq" id="WP_089651441.1">
    <property type="nucleotide sequence ID" value="NZ_FNIZ01000004.1"/>
</dbReference>
<dbReference type="OrthoDB" id="2969260at2"/>
<protein>
    <submittedName>
        <fullName evidence="1">Uncharacterized protein</fullName>
    </submittedName>
</protein>
<evidence type="ECO:0000313" key="1">
    <source>
        <dbReference type="EMBL" id="SDO27946.1"/>
    </source>
</evidence>
<sequence>MRKKNVFVAVKHFERGPFAKVLEAFRVRYERIGETAGTIYTAPLSHEELVALADFMDMSVYALELQRKISLKNFEEKLQVKYPGVKLEQLLRVYFGKKTVPLLDEK</sequence>
<accession>A0A1H0I989</accession>
<dbReference type="EMBL" id="FNIZ01000004">
    <property type="protein sequence ID" value="SDO27946.1"/>
    <property type="molecule type" value="Genomic_DNA"/>
</dbReference>
<keyword evidence="2" id="KW-1185">Reference proteome</keyword>
<gene>
    <name evidence="1" type="ORF">SAMN05421677_10414</name>
</gene>